<dbReference type="RefSeq" id="WP_164534608.1">
    <property type="nucleotide sequence ID" value="NZ_JAALFG010000002.1"/>
</dbReference>
<comment type="caution">
    <text evidence="1">The sequence shown here is derived from an EMBL/GenBank/DDBJ whole genome shotgun (WGS) entry which is preliminary data.</text>
</comment>
<dbReference type="Proteomes" id="UP000474802">
    <property type="component" value="Unassembled WGS sequence"/>
</dbReference>
<keyword evidence="2" id="KW-1185">Reference proteome</keyword>
<name>A0A6M1SMP6_9HYPH</name>
<organism evidence="1 2">
    <name type="scientific">Devosia aurantiaca</name>
    <dbReference type="NCBI Taxonomy" id="2714858"/>
    <lineage>
        <taxon>Bacteria</taxon>
        <taxon>Pseudomonadati</taxon>
        <taxon>Pseudomonadota</taxon>
        <taxon>Alphaproteobacteria</taxon>
        <taxon>Hyphomicrobiales</taxon>
        <taxon>Devosiaceae</taxon>
        <taxon>Devosia</taxon>
    </lineage>
</organism>
<accession>A0A6M1SMP6</accession>
<gene>
    <name evidence="1" type="ORF">G5575_12700</name>
</gene>
<reference evidence="1 2" key="1">
    <citation type="submission" date="2020-02" db="EMBL/GenBank/DDBJ databases">
        <authorList>
            <person name="Khan S.A."/>
            <person name="Jeon C.O."/>
            <person name="Chun B.H."/>
        </authorList>
    </citation>
    <scope>NUCLEOTIDE SEQUENCE [LARGE SCALE GENOMIC DNA]</scope>
    <source>
        <strain evidence="1 2">H239</strain>
    </source>
</reference>
<dbReference type="EMBL" id="JAALFG010000002">
    <property type="protein sequence ID" value="NGP18400.1"/>
    <property type="molecule type" value="Genomic_DNA"/>
</dbReference>
<evidence type="ECO:0000313" key="2">
    <source>
        <dbReference type="Proteomes" id="UP000474802"/>
    </source>
</evidence>
<protein>
    <submittedName>
        <fullName evidence="1">Uncharacterized protein</fullName>
    </submittedName>
</protein>
<dbReference type="AlphaFoldDB" id="A0A6M1SMP6"/>
<sequence length="94" mass="10326">MRLAGNNDWSHWARFGNPLGWRNVDLCRIALADGLFFSHALKLGDCLVDRGHGQVDIALCSNGSWSGVVTPHGIGRVQFQFQSHGLRSLLRPSG</sequence>
<reference evidence="1 2" key="2">
    <citation type="submission" date="2020-03" db="EMBL/GenBank/DDBJ databases">
        <title>Devosia chinhatensis sp. nov., isolated from a hexachlorocyclohexane (HCH) dump site in India.</title>
        <authorList>
            <person name="Kumar M."/>
            <person name="Lal R."/>
        </authorList>
    </citation>
    <scope>NUCLEOTIDE SEQUENCE [LARGE SCALE GENOMIC DNA]</scope>
    <source>
        <strain evidence="1 2">H239</strain>
    </source>
</reference>
<evidence type="ECO:0000313" key="1">
    <source>
        <dbReference type="EMBL" id="NGP18400.1"/>
    </source>
</evidence>
<proteinExistence type="predicted"/>